<evidence type="ECO:0000313" key="3">
    <source>
        <dbReference type="EMBL" id="PLW45930.1"/>
    </source>
</evidence>
<dbReference type="EMBL" id="PGCI01000077">
    <property type="protein sequence ID" value="PLW42572.1"/>
    <property type="molecule type" value="Genomic_DNA"/>
</dbReference>
<name>A0A2N5V7G1_9BASI</name>
<feature type="region of interest" description="Disordered" evidence="1">
    <location>
        <begin position="67"/>
        <end position="94"/>
    </location>
</feature>
<dbReference type="Proteomes" id="UP000235392">
    <property type="component" value="Unassembled WGS sequence"/>
</dbReference>
<evidence type="ECO:0000313" key="5">
    <source>
        <dbReference type="Proteomes" id="UP000235392"/>
    </source>
</evidence>
<dbReference type="AlphaFoldDB" id="A0A2N5V7G1"/>
<dbReference type="Proteomes" id="UP000235388">
    <property type="component" value="Unassembled WGS sequence"/>
</dbReference>
<protein>
    <submittedName>
        <fullName evidence="3">Uncharacterized protein</fullName>
    </submittedName>
</protein>
<evidence type="ECO:0000313" key="4">
    <source>
        <dbReference type="Proteomes" id="UP000235388"/>
    </source>
</evidence>
<sequence>MVYNPKPFTLSVKTNLTDLPSPSSPSTTPEIVSQIEHFMQEPVDLTAWKKAACEMVKTTIKSHQGMLRLRAKKKQDEERDKRDKLAEARHKELM</sequence>
<accession>A0A2N5V7G1</accession>
<dbReference type="EMBL" id="PGCJ01000123">
    <property type="protein sequence ID" value="PLW45930.1"/>
    <property type="molecule type" value="Genomic_DNA"/>
</dbReference>
<gene>
    <name evidence="3" type="ORF">PCANC_09739</name>
    <name evidence="2" type="ORF">PCASD_05298</name>
</gene>
<organism evidence="3 4">
    <name type="scientific">Puccinia coronata f. sp. avenae</name>
    <dbReference type="NCBI Taxonomy" id="200324"/>
    <lineage>
        <taxon>Eukaryota</taxon>
        <taxon>Fungi</taxon>
        <taxon>Dikarya</taxon>
        <taxon>Basidiomycota</taxon>
        <taxon>Pucciniomycotina</taxon>
        <taxon>Pucciniomycetes</taxon>
        <taxon>Pucciniales</taxon>
        <taxon>Pucciniaceae</taxon>
        <taxon>Puccinia</taxon>
    </lineage>
</organism>
<comment type="caution">
    <text evidence="3">The sequence shown here is derived from an EMBL/GenBank/DDBJ whole genome shotgun (WGS) entry which is preliminary data.</text>
</comment>
<reference evidence="4 5" key="1">
    <citation type="submission" date="2017-11" db="EMBL/GenBank/DDBJ databases">
        <title>De novo assembly and phasing of dikaryotic genomes from two isolates of Puccinia coronata f. sp. avenae, the causal agent of oat crown rust.</title>
        <authorList>
            <person name="Miller M.E."/>
            <person name="Zhang Y."/>
            <person name="Omidvar V."/>
            <person name="Sperschneider J."/>
            <person name="Schwessinger B."/>
            <person name="Raley C."/>
            <person name="Palmer J.M."/>
            <person name="Garnica D."/>
            <person name="Upadhyaya N."/>
            <person name="Rathjen J."/>
            <person name="Taylor J.M."/>
            <person name="Park R.F."/>
            <person name="Dodds P.N."/>
            <person name="Hirsch C.D."/>
            <person name="Kianian S.F."/>
            <person name="Figueroa M."/>
        </authorList>
    </citation>
    <scope>NUCLEOTIDE SEQUENCE [LARGE SCALE GENOMIC DNA]</scope>
    <source>
        <strain evidence="3">12NC29</strain>
        <strain evidence="2">12SD80</strain>
    </source>
</reference>
<evidence type="ECO:0000256" key="1">
    <source>
        <dbReference type="SAM" id="MobiDB-lite"/>
    </source>
</evidence>
<evidence type="ECO:0000313" key="2">
    <source>
        <dbReference type="EMBL" id="PLW42572.1"/>
    </source>
</evidence>
<proteinExistence type="predicted"/>
<feature type="compositionally biased region" description="Basic and acidic residues" evidence="1">
    <location>
        <begin position="74"/>
        <end position="94"/>
    </location>
</feature>
<keyword evidence="4" id="KW-1185">Reference proteome</keyword>